<comment type="caution">
    <text evidence="1">The sequence shown here is derived from an EMBL/GenBank/DDBJ whole genome shotgun (WGS) entry which is preliminary data.</text>
</comment>
<dbReference type="EMBL" id="LRGB01002969">
    <property type="protein sequence ID" value="KZS05307.1"/>
    <property type="molecule type" value="Genomic_DNA"/>
</dbReference>
<gene>
    <name evidence="1" type="ORF">APZ42_031566</name>
</gene>
<reference evidence="1 2" key="1">
    <citation type="submission" date="2016-03" db="EMBL/GenBank/DDBJ databases">
        <title>EvidentialGene: Evidence-directed Construction of Genes on Genomes.</title>
        <authorList>
            <person name="Gilbert D.G."/>
            <person name="Choi J.-H."/>
            <person name="Mockaitis K."/>
            <person name="Colbourne J."/>
            <person name="Pfrender M."/>
        </authorList>
    </citation>
    <scope>NUCLEOTIDE SEQUENCE [LARGE SCALE GENOMIC DNA]</scope>
    <source>
        <strain evidence="1 2">Xinb3</strain>
        <tissue evidence="1">Complete organism</tissue>
    </source>
</reference>
<name>A0A164MS57_9CRUS</name>
<organism evidence="1 2">
    <name type="scientific">Daphnia magna</name>
    <dbReference type="NCBI Taxonomy" id="35525"/>
    <lineage>
        <taxon>Eukaryota</taxon>
        <taxon>Metazoa</taxon>
        <taxon>Ecdysozoa</taxon>
        <taxon>Arthropoda</taxon>
        <taxon>Crustacea</taxon>
        <taxon>Branchiopoda</taxon>
        <taxon>Diplostraca</taxon>
        <taxon>Cladocera</taxon>
        <taxon>Anomopoda</taxon>
        <taxon>Daphniidae</taxon>
        <taxon>Daphnia</taxon>
    </lineage>
</organism>
<proteinExistence type="predicted"/>
<protein>
    <submittedName>
        <fullName evidence="1">Uncharacterized protein</fullName>
    </submittedName>
</protein>
<evidence type="ECO:0000313" key="1">
    <source>
        <dbReference type="EMBL" id="KZS05307.1"/>
    </source>
</evidence>
<keyword evidence="2" id="KW-1185">Reference proteome</keyword>
<dbReference type="AlphaFoldDB" id="A0A164MS57"/>
<accession>A0A164MS57</accession>
<evidence type="ECO:0000313" key="2">
    <source>
        <dbReference type="Proteomes" id="UP000076858"/>
    </source>
</evidence>
<dbReference type="Proteomes" id="UP000076858">
    <property type="component" value="Unassembled WGS sequence"/>
</dbReference>
<sequence>MEQDFALNLNKQLRDQTFKSTLTFIEVIIGINEEVHRFEEIFENQYIMTIRKLCLPPEEIQKDESKHRKKEVLKKLIEHFSGSVTKAYKYI</sequence>